<dbReference type="InterPro" id="IPR043703">
    <property type="entry name" value="Lipid_II_synth_MurT"/>
</dbReference>
<comment type="function">
    <text evidence="1">The lipid II isoglutaminyl synthase complex catalyzes the formation of alpha-D-isoglutamine in the cell wall lipid II stem peptide. The MurT subunit catalyzes the ATP-dependent amidation of D-glutamate residue of lipid II, converting it to an isoglutamine residue.</text>
</comment>
<keyword evidence="1" id="KW-0547">Nucleotide-binding</keyword>
<dbReference type="AlphaFoldDB" id="A0A0G1CGY3"/>
<comment type="pathway">
    <text evidence="1">Cell wall biogenesis; peptidoglycan biosynthesis.</text>
</comment>
<evidence type="ECO:0000313" key="3">
    <source>
        <dbReference type="EMBL" id="KKS84782.1"/>
    </source>
</evidence>
<feature type="binding site" evidence="1">
    <location>
        <position position="285"/>
    </location>
    <ligand>
        <name>Zn(2+)</name>
        <dbReference type="ChEBI" id="CHEBI:29105"/>
    </ligand>
</feature>
<keyword evidence="1" id="KW-0479">Metal-binding</keyword>
<dbReference type="Gene3D" id="3.40.1190.10">
    <property type="entry name" value="Mur-like, catalytic domain"/>
    <property type="match status" value="1"/>
</dbReference>
<evidence type="ECO:0000256" key="1">
    <source>
        <dbReference type="HAMAP-Rule" id="MF_02214"/>
    </source>
</evidence>
<keyword evidence="1" id="KW-0573">Peptidoglycan synthesis</keyword>
<keyword evidence="1" id="KW-0067">ATP-binding</keyword>
<keyword evidence="1" id="KW-0862">Zinc</keyword>
<evidence type="ECO:0000259" key="2">
    <source>
        <dbReference type="Pfam" id="PF08353"/>
    </source>
</evidence>
<feature type="binding site" evidence="1">
    <location>
        <position position="310"/>
    </location>
    <ligand>
        <name>Zn(2+)</name>
        <dbReference type="ChEBI" id="CHEBI:29105"/>
    </ligand>
</feature>
<dbReference type="UniPathway" id="UPA00219"/>
<dbReference type="GO" id="GO:0071555">
    <property type="term" value="P:cell wall organization"/>
    <property type="evidence" value="ECO:0007669"/>
    <property type="project" value="UniProtKB-KW"/>
</dbReference>
<evidence type="ECO:0000313" key="4">
    <source>
        <dbReference type="Proteomes" id="UP000034543"/>
    </source>
</evidence>
<keyword evidence="1" id="KW-0133">Cell shape</keyword>
<feature type="binding site" evidence="1">
    <location>
        <position position="288"/>
    </location>
    <ligand>
        <name>Zn(2+)</name>
        <dbReference type="ChEBI" id="CHEBI:29105"/>
    </ligand>
</feature>
<comment type="catalytic activity">
    <reaction evidence="1">
        <text>beta-D-GlcNAc-(1-&gt;4)-Mur2Ac(oyl-L-Ala-gamma-D-O-P-Glu-L-Lys-D-Ala-D-Ala)-di-trans,octa-cis-undecaprenyl diphosphate + NH4(+) = beta-D-GlcNAc-(1-&gt;4)-Mur2Ac(oyl-L-Ala-D-isoglutaminyl-L-Lys-D-Ala-D-Ala)-di-trans,octa-cis-undecaprenyl diphosphate + phosphate + H(+)</text>
        <dbReference type="Rhea" id="RHEA:57932"/>
        <dbReference type="ChEBI" id="CHEBI:15378"/>
        <dbReference type="ChEBI" id="CHEBI:28938"/>
        <dbReference type="ChEBI" id="CHEBI:43474"/>
        <dbReference type="ChEBI" id="CHEBI:62233"/>
        <dbReference type="ChEBI" id="CHEBI:143132"/>
    </reaction>
</comment>
<comment type="similarity">
    <text evidence="1">Belongs to the MurCDEF family. MurT subfamily.</text>
</comment>
<feature type="binding site" evidence="1">
    <location>
        <position position="307"/>
    </location>
    <ligand>
        <name>Zn(2+)</name>
        <dbReference type="ChEBI" id="CHEBI:29105"/>
    </ligand>
</feature>
<dbReference type="HAMAP" id="MF_02214">
    <property type="entry name" value="Lipid_II_synth_MurT"/>
    <property type="match status" value="1"/>
</dbReference>
<dbReference type="PANTHER" id="PTHR23135">
    <property type="entry name" value="MUR LIGASE FAMILY MEMBER"/>
    <property type="match status" value="1"/>
</dbReference>
<feature type="active site" evidence="1">
    <location>
        <position position="415"/>
    </location>
</feature>
<dbReference type="EMBL" id="LCFB01000014">
    <property type="protein sequence ID" value="KKS84782.1"/>
    <property type="molecule type" value="Genomic_DNA"/>
</dbReference>
<keyword evidence="1" id="KW-0961">Cell wall biogenesis/degradation</keyword>
<comment type="catalytic activity">
    <reaction evidence="1">
        <text>beta-D-GlcNAc-(1-&gt;4)-Mur2Ac(oyl-L-Ala-gamma-D-Glu-L-Lys-D-Ala-D-Ala)-di-trans,octa-cis-undecaprenyl diphosphate + L-glutamine + ATP + H2O = beta-D-GlcNAc-(1-&gt;4)-Mur2Ac(oyl-L-Ala-D-isoglutaminyl-L-Lys-D-Ala-D-Ala)-di-trans,octa-cis-undecaprenyl diphosphate + L-glutamate + ADP + phosphate + H(+)</text>
        <dbReference type="Rhea" id="RHEA:57928"/>
        <dbReference type="ChEBI" id="CHEBI:15377"/>
        <dbReference type="ChEBI" id="CHEBI:15378"/>
        <dbReference type="ChEBI" id="CHEBI:29985"/>
        <dbReference type="ChEBI" id="CHEBI:30616"/>
        <dbReference type="ChEBI" id="CHEBI:43474"/>
        <dbReference type="ChEBI" id="CHEBI:58359"/>
        <dbReference type="ChEBI" id="CHEBI:60033"/>
        <dbReference type="ChEBI" id="CHEBI:62233"/>
        <dbReference type="ChEBI" id="CHEBI:456216"/>
        <dbReference type="EC" id="6.3.5.13"/>
    </reaction>
</comment>
<dbReference type="GO" id="GO:0008270">
    <property type="term" value="F:zinc ion binding"/>
    <property type="evidence" value="ECO:0007669"/>
    <property type="project" value="UniProtKB-UniRule"/>
</dbReference>
<dbReference type="InterPro" id="IPR036565">
    <property type="entry name" value="Mur-like_cat_sf"/>
</dbReference>
<comment type="caution">
    <text evidence="3">The sequence shown here is derived from an EMBL/GenBank/DDBJ whole genome shotgun (WGS) entry which is preliminary data.</text>
</comment>
<dbReference type="STRING" id="1618436.UV59_C0014G0025"/>
<dbReference type="PANTHER" id="PTHR23135:SF7">
    <property type="entry name" value="LIPID II ISOGLUTAMINYL SYNTHASE (GLUTAMINE-HYDROLYZING) SUBUNIT MURT"/>
    <property type="match status" value="1"/>
</dbReference>
<dbReference type="Proteomes" id="UP000034543">
    <property type="component" value="Unassembled WGS sequence"/>
</dbReference>
<dbReference type="PATRIC" id="fig|1618436.3.peg.796"/>
<dbReference type="EC" id="6.3.5.13" evidence="1"/>
<dbReference type="GO" id="GO:0008360">
    <property type="term" value="P:regulation of cell shape"/>
    <property type="evidence" value="ECO:0007669"/>
    <property type="project" value="UniProtKB-KW"/>
</dbReference>
<dbReference type="GO" id="GO:0009252">
    <property type="term" value="P:peptidoglycan biosynthetic process"/>
    <property type="evidence" value="ECO:0007669"/>
    <property type="project" value="UniProtKB-UniRule"/>
</dbReference>
<feature type="domain" description="Lipid II isoglutaminyl synthase (glutamine-hydrolyzing) subunit MurT C-terminal" evidence="2">
    <location>
        <begin position="380"/>
        <end position="494"/>
    </location>
</feature>
<dbReference type="InterPro" id="IPR013564">
    <property type="entry name" value="MurT_C"/>
</dbReference>
<organism evidence="3 4">
    <name type="scientific">Candidatus Gottesmanbacteria bacterium GW2011_GWA1_43_11</name>
    <dbReference type="NCBI Taxonomy" id="1618436"/>
    <lineage>
        <taxon>Bacteria</taxon>
        <taxon>Candidatus Gottesmaniibacteriota</taxon>
    </lineage>
</organism>
<proteinExistence type="inferred from homology"/>
<comment type="subunit">
    <text evidence="1">Forms a heterodimer with GatD.</text>
</comment>
<dbReference type="GO" id="GO:0005524">
    <property type="term" value="F:ATP binding"/>
    <property type="evidence" value="ECO:0007669"/>
    <property type="project" value="UniProtKB-UniRule"/>
</dbReference>
<accession>A0A0G1CGY3</accession>
<gene>
    <name evidence="1" type="primary">murT</name>
    <name evidence="3" type="ORF">UV59_C0014G0025</name>
</gene>
<dbReference type="Pfam" id="PF08353">
    <property type="entry name" value="MurT_C"/>
    <property type="match status" value="1"/>
</dbReference>
<dbReference type="GO" id="GO:0140282">
    <property type="term" value="F:carbon-nitrogen ligase activity on lipid II"/>
    <property type="evidence" value="ECO:0007669"/>
    <property type="project" value="UniProtKB-UniRule"/>
</dbReference>
<reference evidence="3 4" key="1">
    <citation type="journal article" date="2015" name="Nature">
        <title>rRNA introns, odd ribosomes, and small enigmatic genomes across a large radiation of phyla.</title>
        <authorList>
            <person name="Brown C.T."/>
            <person name="Hug L.A."/>
            <person name="Thomas B.C."/>
            <person name="Sharon I."/>
            <person name="Castelle C.J."/>
            <person name="Singh A."/>
            <person name="Wilkins M.J."/>
            <person name="Williams K.H."/>
            <person name="Banfield J.F."/>
        </authorList>
    </citation>
    <scope>NUCLEOTIDE SEQUENCE [LARGE SCALE GENOMIC DNA]</scope>
</reference>
<dbReference type="SUPFAM" id="SSF53623">
    <property type="entry name" value="MurD-like peptide ligases, catalytic domain"/>
    <property type="match status" value="1"/>
</dbReference>
<name>A0A0G1CGY3_9BACT</name>
<comment type="catalytic activity">
    <reaction evidence="1">
        <text>beta-D-GlcNAc-(1-&gt;4)-Mur2Ac(oyl-L-Ala-gamma-D-Glu-L-Lys-D-Ala-D-Ala)-di-trans,octa-cis-undecaprenyl diphosphate + ATP = beta-D-GlcNAc-(1-&gt;4)-Mur2Ac(oyl-L-Ala-gamma-D-O-P-Glu-L-Lys-D-Ala-D-Ala)-di-trans,octa-cis-undecaprenyl diphosphate + ADP</text>
        <dbReference type="Rhea" id="RHEA:59488"/>
        <dbReference type="ChEBI" id="CHEBI:30616"/>
        <dbReference type="ChEBI" id="CHEBI:60033"/>
        <dbReference type="ChEBI" id="CHEBI:143132"/>
        <dbReference type="ChEBI" id="CHEBI:456216"/>
    </reaction>
</comment>
<protein>
    <recommendedName>
        <fullName evidence="1">Lipid II isoglutaminyl synthase (glutamine-hydrolyzing) subunit MurT</fullName>
        <ecNumber evidence="1">6.3.5.13</ecNumber>
    </recommendedName>
</protein>
<sequence length="507" mass="56215">MKTSLSILISKTVYIVTQLFQLGAGGTWPGEIALTLNPNILQDLVKHIKKGIIVVVGTNGKTTTSLMIVKILEQHGYSVVHNSSGANLLNGVVSACIQNANWFGKLTADWGVFEVDENSLPIVISQLSSRLSETHGGIYHKPKSGVKDSSTAPPAGGFARNDKALILVLLNLFRDQLDRYGEVDVIAEKWGKALQEIRNQKSEISDSEILYVLNADDPLIAHLGIKIKNVIPTEVEESNTAAHRRGNEVDPSTALGMTETITYFGIEDKKQFLKTHEHATDSTFCLNCGHHLDYSGIYFSHLGIWKCNHCGAKRPKPQVTRVKIRLPGLYNEYNALAALSVAKSLDLDDKITQIALQNFQPAFGRQEEFTVGLKKIKLFLSKNPTGFNASLRTVLELKPKVLLLMLNDRIPDGRDVSWIWDVDFETIPNNITVIVSGDRVHDMALRIKYSQKTQNTELNDQLQIEPNPAQALETGLKNIRTGETLYVLPTYSAMLEVRKILGGKKIL</sequence>
<keyword evidence="1" id="KW-0436">Ligase</keyword>